<feature type="compositionally biased region" description="Basic and acidic residues" evidence="1">
    <location>
        <begin position="52"/>
        <end position="63"/>
    </location>
</feature>
<keyword evidence="3" id="KW-1185">Reference proteome</keyword>
<dbReference type="EMBL" id="JAYMYQ010000004">
    <property type="protein sequence ID" value="KAK7340641.1"/>
    <property type="molecule type" value="Genomic_DNA"/>
</dbReference>
<organism evidence="2 3">
    <name type="scientific">Canavalia gladiata</name>
    <name type="common">Sword bean</name>
    <name type="synonym">Dolichos gladiatus</name>
    <dbReference type="NCBI Taxonomy" id="3824"/>
    <lineage>
        <taxon>Eukaryota</taxon>
        <taxon>Viridiplantae</taxon>
        <taxon>Streptophyta</taxon>
        <taxon>Embryophyta</taxon>
        <taxon>Tracheophyta</taxon>
        <taxon>Spermatophyta</taxon>
        <taxon>Magnoliopsida</taxon>
        <taxon>eudicotyledons</taxon>
        <taxon>Gunneridae</taxon>
        <taxon>Pentapetalae</taxon>
        <taxon>rosids</taxon>
        <taxon>fabids</taxon>
        <taxon>Fabales</taxon>
        <taxon>Fabaceae</taxon>
        <taxon>Papilionoideae</taxon>
        <taxon>50 kb inversion clade</taxon>
        <taxon>NPAAA clade</taxon>
        <taxon>indigoferoid/millettioid clade</taxon>
        <taxon>Phaseoleae</taxon>
        <taxon>Canavalia</taxon>
    </lineage>
</organism>
<name>A0AAN9QNB7_CANGL</name>
<gene>
    <name evidence="2" type="ORF">VNO77_21350</name>
</gene>
<proteinExistence type="predicted"/>
<reference evidence="2 3" key="1">
    <citation type="submission" date="2024-01" db="EMBL/GenBank/DDBJ databases">
        <title>The genomes of 5 underutilized Papilionoideae crops provide insights into root nodulation and disease resistanc.</title>
        <authorList>
            <person name="Jiang F."/>
        </authorList>
    </citation>
    <scope>NUCLEOTIDE SEQUENCE [LARGE SCALE GENOMIC DNA]</scope>
    <source>
        <strain evidence="2">LVBAO_FW01</strain>
        <tissue evidence="2">Leaves</tissue>
    </source>
</reference>
<dbReference type="Proteomes" id="UP001367508">
    <property type="component" value="Unassembled WGS sequence"/>
</dbReference>
<evidence type="ECO:0000256" key="1">
    <source>
        <dbReference type="SAM" id="MobiDB-lite"/>
    </source>
</evidence>
<accession>A0AAN9QNB7</accession>
<evidence type="ECO:0000313" key="2">
    <source>
        <dbReference type="EMBL" id="KAK7340641.1"/>
    </source>
</evidence>
<dbReference type="AlphaFoldDB" id="A0AAN9QNB7"/>
<comment type="caution">
    <text evidence="2">The sequence shown here is derived from an EMBL/GenBank/DDBJ whole genome shotgun (WGS) entry which is preliminary data.</text>
</comment>
<protein>
    <submittedName>
        <fullName evidence="2">Uncharacterized protein</fullName>
    </submittedName>
</protein>
<sequence length="70" mass="7586">MDIDDTFLFVTLSHVVSGEEKCYEPDAVAGTVHCVSGSLPLQMSPASPTEIKNVDKDQIETSDCKNLSKN</sequence>
<evidence type="ECO:0000313" key="3">
    <source>
        <dbReference type="Proteomes" id="UP001367508"/>
    </source>
</evidence>
<feature type="region of interest" description="Disordered" evidence="1">
    <location>
        <begin position="45"/>
        <end position="70"/>
    </location>
</feature>